<feature type="domain" description="Thioesterase" evidence="24">
    <location>
        <begin position="145"/>
        <end position="217"/>
    </location>
</feature>
<comment type="catalytic activity">
    <reaction evidence="13">
        <text>(5Z,8Z,11Z,14Z)-eicosatetraenoyl-CoA + H2O = (5Z,8Z,11Z,14Z)-eicosatetraenoate + CoA + H(+)</text>
        <dbReference type="Rhea" id="RHEA:40151"/>
        <dbReference type="ChEBI" id="CHEBI:15377"/>
        <dbReference type="ChEBI" id="CHEBI:15378"/>
        <dbReference type="ChEBI" id="CHEBI:32395"/>
        <dbReference type="ChEBI" id="CHEBI:57287"/>
        <dbReference type="ChEBI" id="CHEBI:57368"/>
    </reaction>
    <physiologicalReaction direction="left-to-right" evidence="13">
        <dbReference type="Rhea" id="RHEA:40152"/>
    </physiologicalReaction>
</comment>
<evidence type="ECO:0000256" key="17">
    <source>
        <dbReference type="ARBA" id="ARBA00040123"/>
    </source>
</evidence>
<dbReference type="GO" id="GO:0016787">
    <property type="term" value="F:hydrolase activity"/>
    <property type="evidence" value="ECO:0007669"/>
    <property type="project" value="UniProtKB-KW"/>
</dbReference>
<organism evidence="25">
    <name type="scientific">Mycobacterium sp. (strain MCS)</name>
    <dbReference type="NCBI Taxonomy" id="164756"/>
    <lineage>
        <taxon>Bacteria</taxon>
        <taxon>Bacillati</taxon>
        <taxon>Actinomycetota</taxon>
        <taxon>Actinomycetes</taxon>
        <taxon>Mycobacteriales</taxon>
        <taxon>Mycobacteriaceae</taxon>
        <taxon>Mycobacterium</taxon>
    </lineage>
</organism>
<evidence type="ECO:0000256" key="5">
    <source>
        <dbReference type="ARBA" id="ARBA00022490"/>
    </source>
</evidence>
<reference evidence="25" key="1">
    <citation type="submission" date="2006-06" db="EMBL/GenBank/DDBJ databases">
        <title>Complete sequence of chromosome of Mycobacterium sp. MCS.</title>
        <authorList>
            <consortium name="US DOE Joint Genome Institute"/>
            <person name="Copeland A."/>
            <person name="Lucas S."/>
            <person name="Lapidus A."/>
            <person name="Barry K."/>
            <person name="Detter J.C."/>
            <person name="Glavina del Rio T."/>
            <person name="Hammon N."/>
            <person name="Israni S."/>
            <person name="Dalin E."/>
            <person name="Tice H."/>
            <person name="Pitluck S."/>
            <person name="Martinez M."/>
            <person name="Schmutz J."/>
            <person name="Larimer F."/>
            <person name="Land M."/>
            <person name="Hauser L."/>
            <person name="Kyrpides N."/>
            <person name="Kim E."/>
            <person name="Miller C.D."/>
            <person name="Hughes J.E."/>
            <person name="Anderson A.J."/>
            <person name="Sims R.C."/>
            <person name="Richardson P."/>
        </authorList>
    </citation>
    <scope>NUCLEOTIDE SEQUENCE [LARGE SCALE GENOMIC DNA]</scope>
    <source>
        <strain evidence="25">MCS</strain>
    </source>
</reference>
<keyword evidence="6" id="KW-0053">Apoptosis</keyword>
<proteinExistence type="inferred from homology"/>
<evidence type="ECO:0000256" key="11">
    <source>
        <dbReference type="ARBA" id="ARBA00023136"/>
    </source>
</evidence>
<comment type="catalytic activity">
    <reaction evidence="21">
        <text>decanoyl-CoA + H2O = decanoate + CoA + H(+)</text>
        <dbReference type="Rhea" id="RHEA:40059"/>
        <dbReference type="ChEBI" id="CHEBI:15377"/>
        <dbReference type="ChEBI" id="CHEBI:15378"/>
        <dbReference type="ChEBI" id="CHEBI:27689"/>
        <dbReference type="ChEBI" id="CHEBI:57287"/>
        <dbReference type="ChEBI" id="CHEBI:61430"/>
    </reaction>
    <physiologicalReaction direction="left-to-right" evidence="21">
        <dbReference type="Rhea" id="RHEA:40060"/>
    </physiologicalReaction>
</comment>
<evidence type="ECO:0000256" key="18">
    <source>
        <dbReference type="ARBA" id="ARBA00043210"/>
    </source>
</evidence>
<dbReference type="PANTHER" id="PTHR12418">
    <property type="entry name" value="ACYL-COENZYME A THIOESTERASE THEM4"/>
    <property type="match status" value="1"/>
</dbReference>
<dbReference type="InterPro" id="IPR029069">
    <property type="entry name" value="HotDog_dom_sf"/>
</dbReference>
<comment type="catalytic activity">
    <reaction evidence="19">
        <text>octanoyl-CoA + H2O = octanoate + CoA + H(+)</text>
        <dbReference type="Rhea" id="RHEA:30143"/>
        <dbReference type="ChEBI" id="CHEBI:15377"/>
        <dbReference type="ChEBI" id="CHEBI:15378"/>
        <dbReference type="ChEBI" id="CHEBI:25646"/>
        <dbReference type="ChEBI" id="CHEBI:57287"/>
        <dbReference type="ChEBI" id="CHEBI:57386"/>
    </reaction>
    <physiologicalReaction direction="left-to-right" evidence="19">
        <dbReference type="Rhea" id="RHEA:30144"/>
    </physiologicalReaction>
</comment>
<evidence type="ECO:0000256" key="21">
    <source>
        <dbReference type="ARBA" id="ARBA00047969"/>
    </source>
</evidence>
<evidence type="ECO:0000256" key="19">
    <source>
        <dbReference type="ARBA" id="ARBA00047588"/>
    </source>
</evidence>
<accession>A0A5Q5BKK6</accession>
<evidence type="ECO:0000256" key="15">
    <source>
        <dbReference type="ARBA" id="ARBA00038456"/>
    </source>
</evidence>
<comment type="catalytic activity">
    <reaction evidence="14">
        <text>(9Z)-octadecenoyl-CoA + H2O = (9Z)-octadecenoate + CoA + H(+)</text>
        <dbReference type="Rhea" id="RHEA:40139"/>
        <dbReference type="ChEBI" id="CHEBI:15377"/>
        <dbReference type="ChEBI" id="CHEBI:15378"/>
        <dbReference type="ChEBI" id="CHEBI:30823"/>
        <dbReference type="ChEBI" id="CHEBI:57287"/>
        <dbReference type="ChEBI" id="CHEBI:57387"/>
    </reaction>
    <physiologicalReaction direction="left-to-right" evidence="14">
        <dbReference type="Rhea" id="RHEA:40140"/>
    </physiologicalReaction>
</comment>
<evidence type="ECO:0000256" key="4">
    <source>
        <dbReference type="ARBA" id="ARBA00022475"/>
    </source>
</evidence>
<evidence type="ECO:0000256" key="14">
    <source>
        <dbReference type="ARBA" id="ARBA00037002"/>
    </source>
</evidence>
<comment type="subcellular location">
    <subcellularLocation>
        <location evidence="3">Cell projection</location>
        <location evidence="3">Ruffle membrane</location>
    </subcellularLocation>
    <subcellularLocation>
        <location evidence="2">Cytoplasm</location>
    </subcellularLocation>
    <subcellularLocation>
        <location evidence="1">Membrane</location>
        <topology evidence="1">Peripheral membrane protein</topology>
    </subcellularLocation>
</comment>
<evidence type="ECO:0000256" key="6">
    <source>
        <dbReference type="ARBA" id="ARBA00022703"/>
    </source>
</evidence>
<evidence type="ECO:0000256" key="3">
    <source>
        <dbReference type="ARBA" id="ARBA00004632"/>
    </source>
</evidence>
<evidence type="ECO:0000259" key="24">
    <source>
        <dbReference type="Pfam" id="PF03061"/>
    </source>
</evidence>
<keyword evidence="5" id="KW-0963">Cytoplasm</keyword>
<dbReference type="GO" id="GO:0006631">
    <property type="term" value="P:fatty acid metabolic process"/>
    <property type="evidence" value="ECO:0007669"/>
    <property type="project" value="UniProtKB-KW"/>
</dbReference>
<keyword evidence="10" id="KW-0443">Lipid metabolism</keyword>
<comment type="catalytic activity">
    <reaction evidence="22">
        <text>dodecanoyl-CoA + H2O = dodecanoate + CoA + H(+)</text>
        <dbReference type="Rhea" id="RHEA:30135"/>
        <dbReference type="ChEBI" id="CHEBI:15377"/>
        <dbReference type="ChEBI" id="CHEBI:15378"/>
        <dbReference type="ChEBI" id="CHEBI:18262"/>
        <dbReference type="ChEBI" id="CHEBI:57287"/>
        <dbReference type="ChEBI" id="CHEBI:57375"/>
    </reaction>
    <physiologicalReaction direction="left-to-right" evidence="22">
        <dbReference type="Rhea" id="RHEA:30136"/>
    </physiologicalReaction>
</comment>
<sequence length="233" mass="25072">MSIVLGRRTEDSTPAAGTCSSAEVLEYTHIEGLSSADVVRLRETYEPLTESVRALIDATIRTQADAGTVAAARAEIDAVTARLRSRQLDGAFGVQFTSDGDQMPWGNPVVGIRNPVAPPLVIHRDENDRVSTDFDLGAAYEGPPGHVHGGVAALVLDHVLGEAASDRRTPRLTGTITMRYLRTTRLGRLHAEAQIARVEGIKAFVVGHLADEDGVTVEAEGVFIKPRWAREEA</sequence>
<evidence type="ECO:0000256" key="22">
    <source>
        <dbReference type="ARBA" id="ARBA00048074"/>
    </source>
</evidence>
<keyword evidence="7" id="KW-0378">Hydrolase</keyword>
<keyword evidence="8" id="KW-0276">Fatty acid metabolism</keyword>
<evidence type="ECO:0000256" key="20">
    <source>
        <dbReference type="ARBA" id="ARBA00047734"/>
    </source>
</evidence>
<dbReference type="GO" id="GO:0005737">
    <property type="term" value="C:cytoplasm"/>
    <property type="evidence" value="ECO:0007669"/>
    <property type="project" value="UniProtKB-SubCell"/>
</dbReference>
<evidence type="ECO:0000256" key="1">
    <source>
        <dbReference type="ARBA" id="ARBA00004170"/>
    </source>
</evidence>
<evidence type="ECO:0000256" key="12">
    <source>
        <dbReference type="ARBA" id="ARBA00023273"/>
    </source>
</evidence>
<evidence type="ECO:0000256" key="7">
    <source>
        <dbReference type="ARBA" id="ARBA00022801"/>
    </source>
</evidence>
<dbReference type="KEGG" id="mmc:Mmcs_2763"/>
<dbReference type="CDD" id="cd03443">
    <property type="entry name" value="PaaI_thioesterase"/>
    <property type="match status" value="1"/>
</dbReference>
<dbReference type="SUPFAM" id="SSF54637">
    <property type="entry name" value="Thioesterase/thiol ester dehydrase-isomerase"/>
    <property type="match status" value="1"/>
</dbReference>
<comment type="similarity">
    <text evidence="15">Belongs to the THEM4/THEM5 thioesterase family.</text>
</comment>
<evidence type="ECO:0000256" key="23">
    <source>
        <dbReference type="ARBA" id="ARBA00048180"/>
    </source>
</evidence>
<keyword evidence="11" id="KW-0472">Membrane</keyword>
<name>A0A5Q5BKK6_MYCSS</name>
<evidence type="ECO:0000256" key="16">
    <source>
        <dbReference type="ARBA" id="ARBA00038848"/>
    </source>
</evidence>
<keyword evidence="9" id="KW-0809">Transit peptide</keyword>
<evidence type="ECO:0000256" key="2">
    <source>
        <dbReference type="ARBA" id="ARBA00004496"/>
    </source>
</evidence>
<gene>
    <name evidence="25" type="ordered locus">Mmcs_2763</name>
</gene>
<dbReference type="Gene3D" id="3.10.129.10">
    <property type="entry name" value="Hotdog Thioesterase"/>
    <property type="match status" value="1"/>
</dbReference>
<dbReference type="AlphaFoldDB" id="A0A5Q5BKK6"/>
<dbReference type="GO" id="GO:0016020">
    <property type="term" value="C:membrane"/>
    <property type="evidence" value="ECO:0007669"/>
    <property type="project" value="UniProtKB-SubCell"/>
</dbReference>
<dbReference type="Pfam" id="PF03061">
    <property type="entry name" value="4HBT"/>
    <property type="match status" value="1"/>
</dbReference>
<dbReference type="PANTHER" id="PTHR12418:SF19">
    <property type="entry name" value="ACYL-COENZYME A THIOESTERASE THEM4"/>
    <property type="match status" value="1"/>
</dbReference>
<comment type="catalytic activity">
    <reaction evidence="20">
        <text>hexadecanoyl-CoA + H2O = hexadecanoate + CoA + H(+)</text>
        <dbReference type="Rhea" id="RHEA:16645"/>
        <dbReference type="ChEBI" id="CHEBI:7896"/>
        <dbReference type="ChEBI" id="CHEBI:15377"/>
        <dbReference type="ChEBI" id="CHEBI:15378"/>
        <dbReference type="ChEBI" id="CHEBI:57287"/>
        <dbReference type="ChEBI" id="CHEBI:57379"/>
        <dbReference type="EC" id="3.1.2.2"/>
    </reaction>
    <physiologicalReaction direction="left-to-right" evidence="20">
        <dbReference type="Rhea" id="RHEA:16646"/>
    </physiologicalReaction>
</comment>
<keyword evidence="12" id="KW-0966">Cell projection</keyword>
<comment type="catalytic activity">
    <reaction evidence="23">
        <text>tetradecanoyl-CoA + H2O = tetradecanoate + CoA + H(+)</text>
        <dbReference type="Rhea" id="RHEA:40119"/>
        <dbReference type="ChEBI" id="CHEBI:15377"/>
        <dbReference type="ChEBI" id="CHEBI:15378"/>
        <dbReference type="ChEBI" id="CHEBI:30807"/>
        <dbReference type="ChEBI" id="CHEBI:57287"/>
        <dbReference type="ChEBI" id="CHEBI:57385"/>
    </reaction>
    <physiologicalReaction direction="left-to-right" evidence="23">
        <dbReference type="Rhea" id="RHEA:40120"/>
    </physiologicalReaction>
</comment>
<dbReference type="InterPro" id="IPR052365">
    <property type="entry name" value="THEM4/THEM5_acyl-CoA_thioest"/>
</dbReference>
<evidence type="ECO:0000256" key="9">
    <source>
        <dbReference type="ARBA" id="ARBA00022946"/>
    </source>
</evidence>
<keyword evidence="4" id="KW-1003">Cell membrane</keyword>
<dbReference type="EMBL" id="CP000384">
    <property type="protein sequence ID" value="ABG08870.1"/>
    <property type="molecule type" value="Genomic_DNA"/>
</dbReference>
<evidence type="ECO:0000313" key="25">
    <source>
        <dbReference type="EMBL" id="ABG08870.1"/>
    </source>
</evidence>
<evidence type="ECO:0000256" key="13">
    <source>
        <dbReference type="ARBA" id="ARBA00035852"/>
    </source>
</evidence>
<evidence type="ECO:0000256" key="10">
    <source>
        <dbReference type="ARBA" id="ARBA00023098"/>
    </source>
</evidence>
<dbReference type="InterPro" id="IPR006683">
    <property type="entry name" value="Thioestr_dom"/>
</dbReference>
<evidence type="ECO:0000256" key="8">
    <source>
        <dbReference type="ARBA" id="ARBA00022832"/>
    </source>
</evidence>
<protein>
    <recommendedName>
        <fullName evidence="17">Acyl-coenzyme A thioesterase THEM4</fullName>
        <ecNumber evidence="16">3.1.2.2</ecNumber>
    </recommendedName>
    <alternativeName>
        <fullName evidence="18">Thioesterase superfamily member 4</fullName>
    </alternativeName>
</protein>
<dbReference type="EC" id="3.1.2.2" evidence="16"/>